<sequence length="195" mass="20731">MIRKRRPAWTLDDLREFSPSLAALITAQRRTRLSPDHIYRSRPHATAPVLALFIPAVLAIAAAAHHRTQDDLADFPGMASGLSNSGPLKRNSDCCGIIFPSASSDVLSSDTSAIILPRQCLSFVLHAVLLVIFSSVPSNPVIPALPPATAASFLRSLHDTPLPSSDLAAHASGRLPLAAVKRSSRGHCGLARGRP</sequence>
<evidence type="ECO:0000313" key="2">
    <source>
        <dbReference type="EMBL" id="KZT03362.1"/>
    </source>
</evidence>
<accession>A0A165CSJ5</accession>
<dbReference type="RefSeq" id="XP_040761102.1">
    <property type="nucleotide sequence ID" value="XM_040902184.1"/>
</dbReference>
<dbReference type="AlphaFoldDB" id="A0A165CSJ5"/>
<keyword evidence="1" id="KW-0472">Membrane</keyword>
<dbReference type="Proteomes" id="UP000076871">
    <property type="component" value="Unassembled WGS sequence"/>
</dbReference>
<keyword evidence="1" id="KW-0812">Transmembrane</keyword>
<name>A0A165CSJ5_9APHY</name>
<feature type="transmembrane region" description="Helical" evidence="1">
    <location>
        <begin position="45"/>
        <end position="64"/>
    </location>
</feature>
<evidence type="ECO:0000256" key="1">
    <source>
        <dbReference type="SAM" id="Phobius"/>
    </source>
</evidence>
<gene>
    <name evidence="2" type="ORF">LAESUDRAFT_366115</name>
</gene>
<proteinExistence type="predicted"/>
<reference evidence="2 3" key="1">
    <citation type="journal article" date="2016" name="Mol. Biol. Evol.">
        <title>Comparative Genomics of Early-Diverging Mushroom-Forming Fungi Provides Insights into the Origins of Lignocellulose Decay Capabilities.</title>
        <authorList>
            <person name="Nagy L.G."/>
            <person name="Riley R."/>
            <person name="Tritt A."/>
            <person name="Adam C."/>
            <person name="Daum C."/>
            <person name="Floudas D."/>
            <person name="Sun H."/>
            <person name="Yadav J.S."/>
            <person name="Pangilinan J."/>
            <person name="Larsson K.H."/>
            <person name="Matsuura K."/>
            <person name="Barry K."/>
            <person name="Labutti K."/>
            <person name="Kuo R."/>
            <person name="Ohm R.A."/>
            <person name="Bhattacharya S.S."/>
            <person name="Shirouzu T."/>
            <person name="Yoshinaga Y."/>
            <person name="Martin F.M."/>
            <person name="Grigoriev I.V."/>
            <person name="Hibbett D.S."/>
        </authorList>
    </citation>
    <scope>NUCLEOTIDE SEQUENCE [LARGE SCALE GENOMIC DNA]</scope>
    <source>
        <strain evidence="2 3">93-53</strain>
    </source>
</reference>
<organism evidence="2 3">
    <name type="scientific">Laetiporus sulphureus 93-53</name>
    <dbReference type="NCBI Taxonomy" id="1314785"/>
    <lineage>
        <taxon>Eukaryota</taxon>
        <taxon>Fungi</taxon>
        <taxon>Dikarya</taxon>
        <taxon>Basidiomycota</taxon>
        <taxon>Agaricomycotina</taxon>
        <taxon>Agaricomycetes</taxon>
        <taxon>Polyporales</taxon>
        <taxon>Laetiporus</taxon>
    </lineage>
</organism>
<dbReference type="InParanoid" id="A0A165CSJ5"/>
<protein>
    <submittedName>
        <fullName evidence="2">Uncharacterized protein</fullName>
    </submittedName>
</protein>
<keyword evidence="1" id="KW-1133">Transmembrane helix</keyword>
<dbReference type="GeneID" id="63819215"/>
<dbReference type="EMBL" id="KV427644">
    <property type="protein sequence ID" value="KZT03362.1"/>
    <property type="molecule type" value="Genomic_DNA"/>
</dbReference>
<evidence type="ECO:0000313" key="3">
    <source>
        <dbReference type="Proteomes" id="UP000076871"/>
    </source>
</evidence>
<keyword evidence="3" id="KW-1185">Reference proteome</keyword>